<dbReference type="AlphaFoldDB" id="A0A6J5DL27"/>
<organism evidence="1 2">
    <name type="scientific">Paraburkholderia humisilvae</name>
    <dbReference type="NCBI Taxonomy" id="627669"/>
    <lineage>
        <taxon>Bacteria</taxon>
        <taxon>Pseudomonadati</taxon>
        <taxon>Pseudomonadota</taxon>
        <taxon>Betaproteobacteria</taxon>
        <taxon>Burkholderiales</taxon>
        <taxon>Burkholderiaceae</taxon>
        <taxon>Paraburkholderia</taxon>
    </lineage>
</organism>
<keyword evidence="2" id="KW-1185">Reference proteome</keyword>
<evidence type="ECO:0000313" key="1">
    <source>
        <dbReference type="EMBL" id="CAB3754788.1"/>
    </source>
</evidence>
<evidence type="ECO:0000313" key="2">
    <source>
        <dbReference type="Proteomes" id="UP000494363"/>
    </source>
</evidence>
<dbReference type="RefSeq" id="WP_175226717.1">
    <property type="nucleotide sequence ID" value="NZ_CADIKH010000009.1"/>
</dbReference>
<dbReference type="Proteomes" id="UP000494363">
    <property type="component" value="Unassembled WGS sequence"/>
</dbReference>
<gene>
    <name evidence="1" type="ORF">LMG29542_02454</name>
</gene>
<proteinExistence type="predicted"/>
<reference evidence="1 2" key="1">
    <citation type="submission" date="2020-04" db="EMBL/GenBank/DDBJ databases">
        <authorList>
            <person name="De Canck E."/>
        </authorList>
    </citation>
    <scope>NUCLEOTIDE SEQUENCE [LARGE SCALE GENOMIC DNA]</scope>
    <source>
        <strain evidence="1 2">LMG 29542</strain>
    </source>
</reference>
<sequence>MQTCAHSNLELSLDRWQECHWYLHQMEANYHEPEPFRYSCNSFLRAVKEVPQALSNDLQRHPGEKAKIKPLMDTVSTNVLLHTLGKRRDFVVHHGSLHLKSHGRIGTTEGATIKVVFPFAVYPSETSDEAYERYKTMCKTNKMLRGFGPDCDSAPALWRTWMIPQFPGRDLLDVAVEAWELLGELLSGAIEAFGGDKLDLSLPCRHDPAQVQIKRFSQYEFFLTVDGIDLKEEARKWREQKARGD</sequence>
<dbReference type="EMBL" id="CADIKH010000009">
    <property type="protein sequence ID" value="CAB3754788.1"/>
    <property type="molecule type" value="Genomic_DNA"/>
</dbReference>
<accession>A0A6J5DL27</accession>
<name>A0A6J5DL27_9BURK</name>
<protein>
    <submittedName>
        <fullName evidence="1">Uncharacterized protein</fullName>
    </submittedName>
</protein>